<evidence type="ECO:0000256" key="8">
    <source>
        <dbReference type="SAM" id="MobiDB-lite"/>
    </source>
</evidence>
<accession>A0A6A4LV22</accession>
<keyword evidence="11" id="KW-1185">Reference proteome</keyword>
<dbReference type="InterPro" id="IPR004326">
    <property type="entry name" value="Mlo"/>
</dbReference>
<feature type="non-terminal residue" evidence="10">
    <location>
        <position position="1"/>
    </location>
</feature>
<name>A0A6A4LV22_9ERIC</name>
<protein>
    <recommendedName>
        <fullName evidence="12">MLO-like protein</fullName>
    </recommendedName>
</protein>
<evidence type="ECO:0000313" key="11">
    <source>
        <dbReference type="Proteomes" id="UP000428333"/>
    </source>
</evidence>
<evidence type="ECO:0000256" key="5">
    <source>
        <dbReference type="ARBA" id="ARBA00022989"/>
    </source>
</evidence>
<reference evidence="10 11" key="1">
    <citation type="journal article" date="2019" name="Genome Biol. Evol.">
        <title>The Rhododendron genome and chromosomal organization provide insight into shared whole-genome duplications across the heath family (Ericaceae).</title>
        <authorList>
            <person name="Soza V.L."/>
            <person name="Lindsley D."/>
            <person name="Waalkes A."/>
            <person name="Ramage E."/>
            <person name="Patwardhan R.P."/>
            <person name="Burton J.N."/>
            <person name="Adey A."/>
            <person name="Kumar A."/>
            <person name="Qiu R."/>
            <person name="Shendure J."/>
            <person name="Hall B."/>
        </authorList>
    </citation>
    <scope>NUCLEOTIDE SEQUENCE [LARGE SCALE GENOMIC DNA]</scope>
    <source>
        <strain evidence="10">RSF 1966-606</strain>
    </source>
</reference>
<dbReference type="GO" id="GO:0006952">
    <property type="term" value="P:defense response"/>
    <property type="evidence" value="ECO:0007669"/>
    <property type="project" value="UniProtKB-KW"/>
</dbReference>
<dbReference type="Pfam" id="PF03094">
    <property type="entry name" value="Mlo"/>
    <property type="match status" value="2"/>
</dbReference>
<dbReference type="PANTHER" id="PTHR31942:SF72">
    <property type="entry name" value="MLO-LIKE PROTEIN"/>
    <property type="match status" value="1"/>
</dbReference>
<keyword evidence="3 9" id="KW-0812">Transmembrane</keyword>
<evidence type="ECO:0000256" key="3">
    <source>
        <dbReference type="ARBA" id="ARBA00022692"/>
    </source>
</evidence>
<keyword evidence="7" id="KW-0568">Pathogenesis-related protein</keyword>
<dbReference type="OrthoDB" id="1388414at2759"/>
<feature type="compositionally biased region" description="Basic and acidic residues" evidence="8">
    <location>
        <begin position="263"/>
        <end position="272"/>
    </location>
</feature>
<feature type="transmembrane region" description="Helical" evidence="9">
    <location>
        <begin position="17"/>
        <end position="41"/>
    </location>
</feature>
<evidence type="ECO:0008006" key="12">
    <source>
        <dbReference type="Google" id="ProtNLM"/>
    </source>
</evidence>
<dbReference type="EMBL" id="QEFC01000934">
    <property type="protein sequence ID" value="KAE9461860.1"/>
    <property type="molecule type" value="Genomic_DNA"/>
</dbReference>
<dbReference type="Proteomes" id="UP000428333">
    <property type="component" value="Linkage Group LG04"/>
</dbReference>
<evidence type="ECO:0000256" key="6">
    <source>
        <dbReference type="ARBA" id="ARBA00023136"/>
    </source>
</evidence>
<evidence type="ECO:0000313" key="10">
    <source>
        <dbReference type="EMBL" id="KAE9461860.1"/>
    </source>
</evidence>
<keyword evidence="6 9" id="KW-0472">Membrane</keyword>
<evidence type="ECO:0000256" key="9">
    <source>
        <dbReference type="SAM" id="Phobius"/>
    </source>
</evidence>
<feature type="region of interest" description="Disordered" evidence="8">
    <location>
        <begin position="251"/>
        <end position="272"/>
    </location>
</feature>
<sequence length="348" mass="39399">MAEEEEGQWTLEVTPTWAVATVCFVLIAVSLLIEYGLHLLAKYFKKQRRKSLIQALDKIKSDEKVGIWEAETRTMEYQFSNGLFPLAILQIRLKSRLFHSSTWIHYVFYNYFWLPFIPLAMLLIVGTKLQGIITRMCVDSNDKSHVVRGTLLVRPSDHYFWFGRPKLLLHLMHLILFQVIDKDFLSNVFGSAFAHDISIYLMNSALNLNSQTVGNKEKKTELWDFLIEPTNMFPGKLLPIGILHMDLDGHDDEESSVHRGSGRRSEEMAGEAKKKVALRSNSARRSLDASITSLDTSASFSTVGGVSFRVELVNRFGDAPDTEFSAVEVGEDDSVGLVAAETTEHHQN</sequence>
<dbReference type="GO" id="GO:0016020">
    <property type="term" value="C:membrane"/>
    <property type="evidence" value="ECO:0007669"/>
    <property type="project" value="UniProtKB-SubCell"/>
</dbReference>
<comment type="subcellular location">
    <subcellularLocation>
        <location evidence="1">Membrane</location>
        <topology evidence="1">Multi-pass membrane protein</topology>
    </subcellularLocation>
</comment>
<feature type="transmembrane region" description="Helical" evidence="9">
    <location>
        <begin position="103"/>
        <end position="125"/>
    </location>
</feature>
<keyword evidence="4" id="KW-0611">Plant defense</keyword>
<comment type="caution">
    <text evidence="10">The sequence shown here is derived from an EMBL/GenBank/DDBJ whole genome shotgun (WGS) entry which is preliminary data.</text>
</comment>
<gene>
    <name evidence="10" type="ORF">C3L33_06199</name>
</gene>
<comment type="similarity">
    <text evidence="2">Belongs to the MLO family.</text>
</comment>
<dbReference type="AlphaFoldDB" id="A0A6A4LV22"/>
<evidence type="ECO:0000256" key="4">
    <source>
        <dbReference type="ARBA" id="ARBA00022821"/>
    </source>
</evidence>
<dbReference type="PANTHER" id="PTHR31942">
    <property type="entry name" value="MLO-LIKE PROTEIN 1"/>
    <property type="match status" value="1"/>
</dbReference>
<proteinExistence type="inferred from homology"/>
<evidence type="ECO:0000256" key="1">
    <source>
        <dbReference type="ARBA" id="ARBA00004141"/>
    </source>
</evidence>
<evidence type="ECO:0000256" key="2">
    <source>
        <dbReference type="ARBA" id="ARBA00006574"/>
    </source>
</evidence>
<organism evidence="10 11">
    <name type="scientific">Rhododendron williamsianum</name>
    <dbReference type="NCBI Taxonomy" id="262921"/>
    <lineage>
        <taxon>Eukaryota</taxon>
        <taxon>Viridiplantae</taxon>
        <taxon>Streptophyta</taxon>
        <taxon>Embryophyta</taxon>
        <taxon>Tracheophyta</taxon>
        <taxon>Spermatophyta</taxon>
        <taxon>Magnoliopsida</taxon>
        <taxon>eudicotyledons</taxon>
        <taxon>Gunneridae</taxon>
        <taxon>Pentapetalae</taxon>
        <taxon>asterids</taxon>
        <taxon>Ericales</taxon>
        <taxon>Ericaceae</taxon>
        <taxon>Ericoideae</taxon>
        <taxon>Rhodoreae</taxon>
        <taxon>Rhododendron</taxon>
    </lineage>
</organism>
<keyword evidence="5 9" id="KW-1133">Transmembrane helix</keyword>
<evidence type="ECO:0000256" key="7">
    <source>
        <dbReference type="ARBA" id="ARBA00023265"/>
    </source>
</evidence>